<protein>
    <recommendedName>
        <fullName evidence="9">C4-dicarboxylate anaerobic carrier</fullName>
    </recommendedName>
</protein>
<dbReference type="PANTHER" id="PTHR43652">
    <property type="entry name" value="BASIC AMINO ACID ANTIPORTER YFCC-RELATED"/>
    <property type="match status" value="1"/>
</dbReference>
<dbReference type="OrthoDB" id="255482at2"/>
<evidence type="ECO:0000313" key="8">
    <source>
        <dbReference type="Proteomes" id="UP000196573"/>
    </source>
</evidence>
<dbReference type="GO" id="GO:0005886">
    <property type="term" value="C:plasma membrane"/>
    <property type="evidence" value="ECO:0007669"/>
    <property type="project" value="UniProtKB-SubCell"/>
</dbReference>
<feature type="transmembrane region" description="Helical" evidence="6">
    <location>
        <begin position="185"/>
        <end position="202"/>
    </location>
</feature>
<keyword evidence="4 6" id="KW-1133">Transmembrane helix</keyword>
<evidence type="ECO:0000313" key="7">
    <source>
        <dbReference type="EMBL" id="SMA50909.1"/>
    </source>
</evidence>
<dbReference type="InterPro" id="IPR051679">
    <property type="entry name" value="DASS-Related_Transporters"/>
</dbReference>
<feature type="transmembrane region" description="Helical" evidence="6">
    <location>
        <begin position="304"/>
        <end position="326"/>
    </location>
</feature>
<feature type="transmembrane region" description="Helical" evidence="6">
    <location>
        <begin position="485"/>
        <end position="507"/>
    </location>
</feature>
<dbReference type="Proteomes" id="UP000196573">
    <property type="component" value="Unassembled WGS sequence"/>
</dbReference>
<feature type="transmembrane region" description="Helical" evidence="6">
    <location>
        <begin position="360"/>
        <end position="380"/>
    </location>
</feature>
<dbReference type="EMBL" id="FWPT01000020">
    <property type="protein sequence ID" value="SMA50909.1"/>
    <property type="molecule type" value="Genomic_DNA"/>
</dbReference>
<feature type="transmembrane region" description="Helical" evidence="6">
    <location>
        <begin position="12"/>
        <end position="34"/>
    </location>
</feature>
<evidence type="ECO:0008006" key="9">
    <source>
        <dbReference type="Google" id="ProtNLM"/>
    </source>
</evidence>
<sequence>MAEAKAKSKSFSFPTAYTVLFVLSLIMVSLTWVINSGMYSKIRFDSITSQFHVTHPDQSVEVYPGSQGSLDELNVKLNVSSFTNGEITTDIGIPGTYTVVESNPQQLMAALEAPIEGMYSAIDVVFFVLVIGGFLGVVNASNTLNAGIQTLARNMVGREKWLIIVVTSLVSLGGTTFGMYEETFAFYPILIPIFVAAGYDSLTGMAAIFIGSFIGCTFSTINPFSTIIASSAAGINWADGIVFRSLLLVVSTALGITYLLRYAEKVKADPSLSIVADRMDSFRQKMMGQQTGGAELVLSGRQKAVLGVFAATFGVMVYGVITQGWWFKEMTTLFLGASIVVAIVSRIDEKTYVTELVKGANDLLGVAMIIAIAKGIGVIMNEGMIGDTILFAGSELVAGMNKGVFVLTMMGLFAGIYLLVPSSSGMALVAMPIMAPLADSVGIPREHIVNAFMYGIGLMCAITPTGLTLPALAMADVPYDRWLKFIMPLLLVLIAITCVSMLVYLYAF</sequence>
<accession>A0A1X7AS29</accession>
<organism evidence="7 8">
    <name type="scientific">Parendozoicomonas haliclonae</name>
    <dbReference type="NCBI Taxonomy" id="1960125"/>
    <lineage>
        <taxon>Bacteria</taxon>
        <taxon>Pseudomonadati</taxon>
        <taxon>Pseudomonadota</taxon>
        <taxon>Gammaproteobacteria</taxon>
        <taxon>Oceanospirillales</taxon>
        <taxon>Endozoicomonadaceae</taxon>
        <taxon>Parendozoicomonas</taxon>
    </lineage>
</organism>
<keyword evidence="8" id="KW-1185">Reference proteome</keyword>
<feature type="transmembrane region" description="Helical" evidence="6">
    <location>
        <begin position="451"/>
        <end position="473"/>
    </location>
</feature>
<feature type="transmembrane region" description="Helical" evidence="6">
    <location>
        <begin position="161"/>
        <end position="179"/>
    </location>
</feature>
<dbReference type="Pfam" id="PF03606">
    <property type="entry name" value="DcuC"/>
    <property type="match status" value="1"/>
</dbReference>
<feature type="transmembrane region" description="Helical" evidence="6">
    <location>
        <begin position="209"/>
        <end position="235"/>
    </location>
</feature>
<gene>
    <name evidence="7" type="ORF">EHSB41UT_04727</name>
</gene>
<dbReference type="PANTHER" id="PTHR43652:SF6">
    <property type="entry name" value="ARGININE REPRESSOR"/>
    <property type="match status" value="1"/>
</dbReference>
<evidence type="ECO:0000256" key="1">
    <source>
        <dbReference type="ARBA" id="ARBA00004651"/>
    </source>
</evidence>
<evidence type="ECO:0000256" key="4">
    <source>
        <dbReference type="ARBA" id="ARBA00022989"/>
    </source>
</evidence>
<reference evidence="7 8" key="1">
    <citation type="submission" date="2017-03" db="EMBL/GenBank/DDBJ databases">
        <authorList>
            <person name="Afonso C.L."/>
            <person name="Miller P.J."/>
            <person name="Scott M.A."/>
            <person name="Spackman E."/>
            <person name="Goraichik I."/>
            <person name="Dimitrov K.M."/>
            <person name="Suarez D.L."/>
            <person name="Swayne D.E."/>
        </authorList>
    </citation>
    <scope>NUCLEOTIDE SEQUENCE [LARGE SCALE GENOMIC DNA]</scope>
    <source>
        <strain evidence="7">SB41UT1</strain>
    </source>
</reference>
<comment type="subcellular location">
    <subcellularLocation>
        <location evidence="1">Cell membrane</location>
        <topology evidence="1">Multi-pass membrane protein</topology>
    </subcellularLocation>
</comment>
<evidence type="ECO:0000256" key="5">
    <source>
        <dbReference type="ARBA" id="ARBA00023136"/>
    </source>
</evidence>
<keyword evidence="2" id="KW-1003">Cell membrane</keyword>
<feature type="transmembrane region" description="Helical" evidence="6">
    <location>
        <begin position="241"/>
        <end position="260"/>
    </location>
</feature>
<feature type="transmembrane region" description="Helical" evidence="6">
    <location>
        <begin position="404"/>
        <end position="430"/>
    </location>
</feature>
<dbReference type="AlphaFoldDB" id="A0A1X7AS29"/>
<name>A0A1X7AS29_9GAMM</name>
<proteinExistence type="predicted"/>
<feature type="transmembrane region" description="Helical" evidence="6">
    <location>
        <begin position="118"/>
        <end position="140"/>
    </location>
</feature>
<evidence type="ECO:0000256" key="3">
    <source>
        <dbReference type="ARBA" id="ARBA00022692"/>
    </source>
</evidence>
<dbReference type="InterPro" id="IPR018385">
    <property type="entry name" value="C4_dicarb_anaerob_car-like"/>
</dbReference>
<evidence type="ECO:0000256" key="6">
    <source>
        <dbReference type="SAM" id="Phobius"/>
    </source>
</evidence>
<evidence type="ECO:0000256" key="2">
    <source>
        <dbReference type="ARBA" id="ARBA00022475"/>
    </source>
</evidence>
<feature type="transmembrane region" description="Helical" evidence="6">
    <location>
        <begin position="332"/>
        <end position="348"/>
    </location>
</feature>
<keyword evidence="5 6" id="KW-0472">Membrane</keyword>
<keyword evidence="3 6" id="KW-0812">Transmembrane</keyword>
<dbReference type="RefSeq" id="WP_087113352.1">
    <property type="nucleotide sequence ID" value="NZ_CBCSCN010000021.1"/>
</dbReference>